<reference evidence="1 2" key="1">
    <citation type="journal article" date="2022" name="Plant J.">
        <title>Chromosome-level genome of Camellia lanceoleosa provides a valuable resource for understanding genome evolution and self-incompatibility.</title>
        <authorList>
            <person name="Gong W."/>
            <person name="Xiao S."/>
            <person name="Wang L."/>
            <person name="Liao Z."/>
            <person name="Chang Y."/>
            <person name="Mo W."/>
            <person name="Hu G."/>
            <person name="Li W."/>
            <person name="Zhao G."/>
            <person name="Zhu H."/>
            <person name="Hu X."/>
            <person name="Ji K."/>
            <person name="Xiang X."/>
            <person name="Song Q."/>
            <person name="Yuan D."/>
            <person name="Jin S."/>
            <person name="Zhang L."/>
        </authorList>
    </citation>
    <scope>NUCLEOTIDE SEQUENCE [LARGE SCALE GENOMIC DNA]</scope>
    <source>
        <strain evidence="1">SQ_2022a</strain>
    </source>
</reference>
<keyword evidence="2" id="KW-1185">Reference proteome</keyword>
<evidence type="ECO:0000313" key="1">
    <source>
        <dbReference type="EMBL" id="KAI8031253.1"/>
    </source>
</evidence>
<dbReference type="Proteomes" id="UP001060215">
    <property type="component" value="Chromosome 1"/>
</dbReference>
<evidence type="ECO:0000313" key="2">
    <source>
        <dbReference type="Proteomes" id="UP001060215"/>
    </source>
</evidence>
<gene>
    <name evidence="1" type="ORF">LOK49_LG01G03098</name>
</gene>
<protein>
    <submittedName>
        <fullName evidence="1">Uncharacterized protein</fullName>
    </submittedName>
</protein>
<sequence length="339" mass="38714">MTAIPIRISWYSYSIQSNLMAPTTTTVTEASTSTAVKNHQQRHPKARRVCFSFAAYAKKVIEHLESCNVPIAEGLTDDEFSAVESQFNFTFPPDLRSILQEGLPVGPGFPNWRSSSSQQLEILTNLPVLSLCKQVSIHNFWAHSWGDRPNDTNEAVQLAKRFLKNKSPILVPIYRHCYIPSSPNLAGNPVFYVHGADVRLASFDVPGFFHRVDFPVWAATEPRRIEFWTEMVERAAPPLWWTGDLVGCMEDVCWRLRNGGWKEDEVREMMMMDGGDERDRMVSRDLEGVVCHVRVLSLRLLRAGWSTEDVVDSLGYRVEYDVECWLDFQHTKSCLLEAI</sequence>
<organism evidence="1 2">
    <name type="scientific">Camellia lanceoleosa</name>
    <dbReference type="NCBI Taxonomy" id="1840588"/>
    <lineage>
        <taxon>Eukaryota</taxon>
        <taxon>Viridiplantae</taxon>
        <taxon>Streptophyta</taxon>
        <taxon>Embryophyta</taxon>
        <taxon>Tracheophyta</taxon>
        <taxon>Spermatophyta</taxon>
        <taxon>Magnoliopsida</taxon>
        <taxon>eudicotyledons</taxon>
        <taxon>Gunneridae</taxon>
        <taxon>Pentapetalae</taxon>
        <taxon>asterids</taxon>
        <taxon>Ericales</taxon>
        <taxon>Theaceae</taxon>
        <taxon>Camellia</taxon>
    </lineage>
</organism>
<proteinExistence type="predicted"/>
<comment type="caution">
    <text evidence="1">The sequence shown here is derived from an EMBL/GenBank/DDBJ whole genome shotgun (WGS) entry which is preliminary data.</text>
</comment>
<name>A0ACC0J1G0_9ERIC</name>
<accession>A0ACC0J1G0</accession>
<dbReference type="EMBL" id="CM045758">
    <property type="protein sequence ID" value="KAI8031253.1"/>
    <property type="molecule type" value="Genomic_DNA"/>
</dbReference>